<dbReference type="InterPro" id="IPR017504">
    <property type="entry name" value="CHP03067_Planctomycetes"/>
</dbReference>
<evidence type="ECO:0000313" key="1">
    <source>
        <dbReference type="EMBL" id="MBP1474359.1"/>
    </source>
</evidence>
<dbReference type="RefSeq" id="WP_209618999.1">
    <property type="nucleotide sequence ID" value="NZ_JAGJRS010000017.1"/>
</dbReference>
<dbReference type="EMBL" id="JAGJRS010000017">
    <property type="protein sequence ID" value="MBP1474359.1"/>
    <property type="molecule type" value="Genomic_DNA"/>
</dbReference>
<keyword evidence="2" id="KW-1185">Reference proteome</keyword>
<protein>
    <submittedName>
        <fullName evidence="1">TIGR03067 domain-containing protein</fullName>
    </submittedName>
</protein>
<dbReference type="Proteomes" id="UP000823790">
    <property type="component" value="Unassembled WGS sequence"/>
</dbReference>
<sequence>MDASDPNARDLAALQGVWRQVAFEENGDSAAIDSTGAPDALTIIDGDHFAVRTLQGALLLEGRFTLDASVTPRAITWIDAIGPDAGVPLPASYRLEGDAFVFIAADAGAPRPTTFRTVPGLTMRAFVRHVPA</sequence>
<name>A0ABS4DMS7_9GAMM</name>
<accession>A0ABS4DMS7</accession>
<reference evidence="1 2" key="1">
    <citation type="submission" date="2021-04" db="EMBL/GenBank/DDBJ databases">
        <authorList>
            <person name="Huq M.A."/>
        </authorList>
    </citation>
    <scope>NUCLEOTIDE SEQUENCE [LARGE SCALE GENOMIC DNA]</scope>
    <source>
        <strain evidence="1 2">MAH-13</strain>
    </source>
</reference>
<comment type="caution">
    <text evidence="1">The sequence shown here is derived from an EMBL/GenBank/DDBJ whole genome shotgun (WGS) entry which is preliminary data.</text>
</comment>
<proteinExistence type="predicted"/>
<dbReference type="NCBIfam" id="TIGR03067">
    <property type="entry name" value="Planc_TIGR03067"/>
    <property type="match status" value="1"/>
</dbReference>
<organism evidence="1 2">
    <name type="scientific">Frateuria flava</name>
    <dbReference type="NCBI Taxonomy" id="2821489"/>
    <lineage>
        <taxon>Bacteria</taxon>
        <taxon>Pseudomonadati</taxon>
        <taxon>Pseudomonadota</taxon>
        <taxon>Gammaproteobacteria</taxon>
        <taxon>Lysobacterales</taxon>
        <taxon>Rhodanobacteraceae</taxon>
        <taxon>Frateuria</taxon>
    </lineage>
</organism>
<gene>
    <name evidence="1" type="ORF">J7I44_08605</name>
</gene>
<evidence type="ECO:0000313" key="2">
    <source>
        <dbReference type="Proteomes" id="UP000823790"/>
    </source>
</evidence>